<dbReference type="HAMAP" id="MF_00144">
    <property type="entry name" value="tRNA_thiouridyl_MnmA"/>
    <property type="match status" value="1"/>
</dbReference>
<sequence length="360" mass="40336">MGRERVVIAMSGGVDSSTAAALLKSQGYDVIGITMQLWDYAQSQPEKFGTCCSLEDIGDARRVAESIGIPFYVVNLQEEFYKEVVEYFIASYLNARTPNPCILCNVRLKYHYLLRIARQLGACKVATGHYARLQWDDVSGRHLLCRGMDRSKDQSYFLFALSQEQLSAALFPLGGYAKKEVRELSHTMGLRVADKRDSQEICFIPDRDYTRFIMDSGPNDSFSPGCIVNKRGEVLGHHKGLPFYTVGQRKGLGIAIGSPLYVTGLDVTKNLLIVGEEREVKANKLWADDINWIIKPPQIGDKLEANVQIRYRHPGNRATIEVVSSQRVEITFSEPQWAITPGQAAVFYEDDILLGGGWIN</sequence>
<dbReference type="InterPro" id="IPR046884">
    <property type="entry name" value="MnmA-like_central"/>
</dbReference>
<protein>
    <recommendedName>
        <fullName evidence="10">tRNA-specific 2-thiouridylase MnmA</fullName>
        <ecNumber evidence="10">2.8.1.13</ecNumber>
    </recommendedName>
</protein>
<dbReference type="InterPro" id="IPR004506">
    <property type="entry name" value="MnmA-like"/>
</dbReference>
<keyword evidence="7 10" id="KW-0694">RNA-binding</keyword>
<evidence type="ECO:0000313" key="14">
    <source>
        <dbReference type="Proteomes" id="UP000772181"/>
    </source>
</evidence>
<keyword evidence="6 10" id="KW-0067">ATP-binding</keyword>
<dbReference type="GO" id="GO:0005524">
    <property type="term" value="F:ATP binding"/>
    <property type="evidence" value="ECO:0007669"/>
    <property type="project" value="UniProtKB-KW"/>
</dbReference>
<dbReference type="EC" id="2.8.1.13" evidence="10"/>
<keyword evidence="2 10" id="KW-0820">tRNA-binding</keyword>
<comment type="function">
    <text evidence="10">Catalyzes the 2-thiolation of uridine at the wobble position (U34) of tRNA, leading to the formation of s(2)U34.</text>
</comment>
<comment type="caution">
    <text evidence="13">The sequence shown here is derived from an EMBL/GenBank/DDBJ whole genome shotgun (WGS) entry which is preliminary data.</text>
</comment>
<gene>
    <name evidence="10 13" type="primary">mnmA</name>
    <name evidence="13" type="ORF">HY730_02870</name>
</gene>
<feature type="site" description="Interaction with tRNA" evidence="10">
    <location>
        <position position="129"/>
    </location>
</feature>
<comment type="catalytic activity">
    <reaction evidence="9 10">
        <text>S-sulfanyl-L-cysteinyl-[protein] + uridine(34) in tRNA + AH2 + ATP = 2-thiouridine(34) in tRNA + L-cysteinyl-[protein] + A + AMP + diphosphate + H(+)</text>
        <dbReference type="Rhea" id="RHEA:47032"/>
        <dbReference type="Rhea" id="RHEA-COMP:10131"/>
        <dbReference type="Rhea" id="RHEA-COMP:11726"/>
        <dbReference type="Rhea" id="RHEA-COMP:11727"/>
        <dbReference type="Rhea" id="RHEA-COMP:11728"/>
        <dbReference type="ChEBI" id="CHEBI:13193"/>
        <dbReference type="ChEBI" id="CHEBI:15378"/>
        <dbReference type="ChEBI" id="CHEBI:17499"/>
        <dbReference type="ChEBI" id="CHEBI:29950"/>
        <dbReference type="ChEBI" id="CHEBI:30616"/>
        <dbReference type="ChEBI" id="CHEBI:33019"/>
        <dbReference type="ChEBI" id="CHEBI:61963"/>
        <dbReference type="ChEBI" id="CHEBI:65315"/>
        <dbReference type="ChEBI" id="CHEBI:87170"/>
        <dbReference type="ChEBI" id="CHEBI:456215"/>
        <dbReference type="EC" id="2.8.1.13"/>
    </reaction>
</comment>
<dbReference type="InterPro" id="IPR046885">
    <property type="entry name" value="MnmA-like_C"/>
</dbReference>
<keyword evidence="1 10" id="KW-0963">Cytoplasm</keyword>
<dbReference type="CDD" id="cd01998">
    <property type="entry name" value="MnmA_TRMU-like"/>
    <property type="match status" value="1"/>
</dbReference>
<dbReference type="Pfam" id="PF20259">
    <property type="entry name" value="tRNA_Me_trans_M"/>
    <property type="match status" value="1"/>
</dbReference>
<dbReference type="GO" id="GO:0002143">
    <property type="term" value="P:tRNA wobble position uridine thiolation"/>
    <property type="evidence" value="ECO:0007669"/>
    <property type="project" value="TreeGrafter"/>
</dbReference>
<accession>A0A933GLG0</accession>
<feature type="region of interest" description="Interaction with tRNA" evidence="10">
    <location>
        <begin position="152"/>
        <end position="154"/>
    </location>
</feature>
<evidence type="ECO:0000256" key="10">
    <source>
        <dbReference type="HAMAP-Rule" id="MF_00144"/>
    </source>
</evidence>
<keyword evidence="8" id="KW-1015">Disulfide bond</keyword>
<feature type="site" description="Interaction with tRNA" evidence="10">
    <location>
        <position position="343"/>
    </location>
</feature>
<dbReference type="Gene3D" id="2.40.30.10">
    <property type="entry name" value="Translation factors"/>
    <property type="match status" value="1"/>
</dbReference>
<dbReference type="GO" id="GO:0005737">
    <property type="term" value="C:cytoplasm"/>
    <property type="evidence" value="ECO:0007669"/>
    <property type="project" value="UniProtKB-SubCell"/>
</dbReference>
<dbReference type="NCBIfam" id="TIGR00420">
    <property type="entry name" value="trmU"/>
    <property type="match status" value="1"/>
</dbReference>
<dbReference type="EMBL" id="JACQWF010000131">
    <property type="protein sequence ID" value="MBI4595300.1"/>
    <property type="molecule type" value="Genomic_DNA"/>
</dbReference>
<feature type="region of interest" description="Interaction with tRNA" evidence="10">
    <location>
        <begin position="310"/>
        <end position="311"/>
    </location>
</feature>
<evidence type="ECO:0000256" key="4">
    <source>
        <dbReference type="ARBA" id="ARBA00022694"/>
    </source>
</evidence>
<dbReference type="Pfam" id="PF03054">
    <property type="entry name" value="tRNA_Me_trans"/>
    <property type="match status" value="1"/>
</dbReference>
<evidence type="ECO:0000256" key="3">
    <source>
        <dbReference type="ARBA" id="ARBA00022679"/>
    </source>
</evidence>
<dbReference type="InterPro" id="IPR023382">
    <property type="entry name" value="MnmA-like_central_sf"/>
</dbReference>
<evidence type="ECO:0000256" key="6">
    <source>
        <dbReference type="ARBA" id="ARBA00022840"/>
    </source>
</evidence>
<dbReference type="PANTHER" id="PTHR11933">
    <property type="entry name" value="TRNA 5-METHYLAMINOMETHYL-2-THIOURIDYLATE -METHYLTRANSFERASE"/>
    <property type="match status" value="1"/>
</dbReference>
<dbReference type="NCBIfam" id="NF001138">
    <property type="entry name" value="PRK00143.1"/>
    <property type="match status" value="1"/>
</dbReference>
<dbReference type="Gene3D" id="3.40.50.620">
    <property type="entry name" value="HUPs"/>
    <property type="match status" value="1"/>
</dbReference>
<evidence type="ECO:0000256" key="9">
    <source>
        <dbReference type="ARBA" id="ARBA00051542"/>
    </source>
</evidence>
<keyword evidence="5 10" id="KW-0547">Nucleotide-binding</keyword>
<dbReference type="PANTHER" id="PTHR11933:SF5">
    <property type="entry name" value="MITOCHONDRIAL TRNA-SPECIFIC 2-THIOURIDYLASE 1"/>
    <property type="match status" value="1"/>
</dbReference>
<dbReference type="InterPro" id="IPR014729">
    <property type="entry name" value="Rossmann-like_a/b/a_fold"/>
</dbReference>
<name>A0A933GLG0_UNCTE</name>
<dbReference type="Proteomes" id="UP000772181">
    <property type="component" value="Unassembled WGS sequence"/>
</dbReference>
<dbReference type="Pfam" id="PF20258">
    <property type="entry name" value="tRNA_Me_trans_C"/>
    <property type="match status" value="1"/>
</dbReference>
<evidence type="ECO:0000256" key="5">
    <source>
        <dbReference type="ARBA" id="ARBA00022741"/>
    </source>
</evidence>
<feature type="binding site" evidence="10">
    <location>
        <begin position="9"/>
        <end position="16"/>
    </location>
    <ligand>
        <name>ATP</name>
        <dbReference type="ChEBI" id="CHEBI:30616"/>
    </ligand>
</feature>
<feature type="binding site" evidence="10">
    <location>
        <position position="35"/>
    </location>
    <ligand>
        <name>ATP</name>
        <dbReference type="ChEBI" id="CHEBI:30616"/>
    </ligand>
</feature>
<evidence type="ECO:0000256" key="7">
    <source>
        <dbReference type="ARBA" id="ARBA00022884"/>
    </source>
</evidence>
<dbReference type="FunFam" id="2.40.30.10:FF:000023">
    <property type="entry name" value="tRNA-specific 2-thiouridylase MnmA"/>
    <property type="match status" value="1"/>
</dbReference>
<comment type="caution">
    <text evidence="10">Lacks conserved residue(s) required for the propagation of feature annotation.</text>
</comment>
<dbReference type="FunFam" id="2.30.30.280:FF:000001">
    <property type="entry name" value="tRNA-specific 2-thiouridylase MnmA"/>
    <property type="match status" value="1"/>
</dbReference>
<evidence type="ECO:0000256" key="8">
    <source>
        <dbReference type="ARBA" id="ARBA00023157"/>
    </source>
</evidence>
<evidence type="ECO:0000256" key="2">
    <source>
        <dbReference type="ARBA" id="ARBA00022555"/>
    </source>
</evidence>
<evidence type="ECO:0000259" key="12">
    <source>
        <dbReference type="Pfam" id="PF20259"/>
    </source>
</evidence>
<dbReference type="AlphaFoldDB" id="A0A933GLG0"/>
<keyword evidence="3 10" id="KW-0808">Transferase</keyword>
<comment type="similarity">
    <text evidence="10">Belongs to the MnmA/TRMU family.</text>
</comment>
<evidence type="ECO:0000256" key="1">
    <source>
        <dbReference type="ARBA" id="ARBA00022490"/>
    </source>
</evidence>
<feature type="active site" description="Nucleophile" evidence="10">
    <location>
        <position position="104"/>
    </location>
</feature>
<feature type="binding site" evidence="10">
    <location>
        <position position="128"/>
    </location>
    <ligand>
        <name>ATP</name>
        <dbReference type="ChEBI" id="CHEBI:30616"/>
    </ligand>
</feature>
<feature type="active site" description="Cysteine persulfide intermediate" evidence="10">
    <location>
        <position position="202"/>
    </location>
</feature>
<keyword evidence="4 10" id="KW-0819">tRNA processing</keyword>
<dbReference type="FunFam" id="3.40.50.620:FF:000115">
    <property type="entry name" value="tRNA-specific 2-thiouridylase MnmA"/>
    <property type="match status" value="1"/>
</dbReference>
<dbReference type="GO" id="GO:0000049">
    <property type="term" value="F:tRNA binding"/>
    <property type="evidence" value="ECO:0007669"/>
    <property type="project" value="UniProtKB-KW"/>
</dbReference>
<dbReference type="GO" id="GO:0103016">
    <property type="term" value="F:tRNA-uridine 2-sulfurtransferase activity"/>
    <property type="evidence" value="ECO:0007669"/>
    <property type="project" value="UniProtKB-EC"/>
</dbReference>
<dbReference type="SUPFAM" id="SSF52402">
    <property type="entry name" value="Adenine nucleotide alpha hydrolases-like"/>
    <property type="match status" value="1"/>
</dbReference>
<evidence type="ECO:0000313" key="13">
    <source>
        <dbReference type="EMBL" id="MBI4595300.1"/>
    </source>
</evidence>
<evidence type="ECO:0000259" key="11">
    <source>
        <dbReference type="Pfam" id="PF20258"/>
    </source>
</evidence>
<feature type="domain" description="tRNA-specific 2-thiouridylase MnmA-like central" evidence="12">
    <location>
        <begin position="223"/>
        <end position="276"/>
    </location>
</feature>
<reference evidence="13" key="1">
    <citation type="submission" date="2020-07" db="EMBL/GenBank/DDBJ databases">
        <title>Huge and variable diversity of episymbiotic CPR bacteria and DPANN archaea in groundwater ecosystems.</title>
        <authorList>
            <person name="He C.Y."/>
            <person name="Keren R."/>
            <person name="Whittaker M."/>
            <person name="Farag I.F."/>
            <person name="Doudna J."/>
            <person name="Cate J.H.D."/>
            <person name="Banfield J.F."/>
        </authorList>
    </citation>
    <scope>NUCLEOTIDE SEQUENCE</scope>
    <source>
        <strain evidence="13">NC_groundwater_1482_Ag_S-0.65um_47_24</strain>
    </source>
</reference>
<proteinExistence type="inferred from homology"/>
<organism evidence="13 14">
    <name type="scientific">Tectimicrobiota bacterium</name>
    <dbReference type="NCBI Taxonomy" id="2528274"/>
    <lineage>
        <taxon>Bacteria</taxon>
        <taxon>Pseudomonadati</taxon>
        <taxon>Nitrospinota/Tectimicrobiota group</taxon>
        <taxon>Candidatus Tectimicrobiota</taxon>
    </lineage>
</organism>
<dbReference type="Gene3D" id="2.30.30.280">
    <property type="entry name" value="Adenine nucleotide alpha hydrolases-like domains"/>
    <property type="match status" value="1"/>
</dbReference>
<feature type="domain" description="tRNA-specific 2-thiouridylase MnmA-like C-terminal" evidence="11">
    <location>
        <begin position="284"/>
        <end position="359"/>
    </location>
</feature>
<comment type="subcellular location">
    <subcellularLocation>
        <location evidence="10">Cytoplasm</location>
    </subcellularLocation>
</comment>